<dbReference type="WBParaSite" id="PgR001X_g047_t05">
    <property type="protein sequence ID" value="PgR001X_g047_t05"/>
    <property type="gene ID" value="PgR001X_g047"/>
</dbReference>
<evidence type="ECO:0000313" key="3">
    <source>
        <dbReference type="WBParaSite" id="PgR001X_g047_t05"/>
    </source>
</evidence>
<dbReference type="AlphaFoldDB" id="A0A915A6B1"/>
<evidence type="ECO:0000256" key="1">
    <source>
        <dbReference type="SAM" id="MobiDB-lite"/>
    </source>
</evidence>
<proteinExistence type="predicted"/>
<reference evidence="3" key="1">
    <citation type="submission" date="2022-11" db="UniProtKB">
        <authorList>
            <consortium name="WormBaseParasite"/>
        </authorList>
    </citation>
    <scope>IDENTIFICATION</scope>
</reference>
<feature type="region of interest" description="Disordered" evidence="1">
    <location>
        <begin position="52"/>
        <end position="122"/>
    </location>
</feature>
<sequence length="122" mass="12934">CSDSDSNAGTTTLPHDRVETSPGMEPYTLRSSGDVRHLAQPIASSLRNNVRGKPTAAYFHSPVPQRRNTSGALLDSGSSSRVISTSSVIRKTSASSSSEHSHSTQSMTVCEATAGDERSMPR</sequence>
<feature type="compositionally biased region" description="Polar residues" evidence="1">
    <location>
        <begin position="1"/>
        <end position="13"/>
    </location>
</feature>
<accession>A0A915A6B1</accession>
<protein>
    <submittedName>
        <fullName evidence="3">Protein kinase domain-containing protein</fullName>
    </submittedName>
</protein>
<evidence type="ECO:0000313" key="2">
    <source>
        <dbReference type="Proteomes" id="UP000887569"/>
    </source>
</evidence>
<feature type="compositionally biased region" description="Low complexity" evidence="1">
    <location>
        <begin position="76"/>
        <end position="106"/>
    </location>
</feature>
<organism evidence="2 3">
    <name type="scientific">Parascaris univalens</name>
    <name type="common">Nematode worm</name>
    <dbReference type="NCBI Taxonomy" id="6257"/>
    <lineage>
        <taxon>Eukaryota</taxon>
        <taxon>Metazoa</taxon>
        <taxon>Ecdysozoa</taxon>
        <taxon>Nematoda</taxon>
        <taxon>Chromadorea</taxon>
        <taxon>Rhabditida</taxon>
        <taxon>Spirurina</taxon>
        <taxon>Ascaridomorpha</taxon>
        <taxon>Ascaridoidea</taxon>
        <taxon>Ascarididae</taxon>
        <taxon>Parascaris</taxon>
    </lineage>
</organism>
<name>A0A915A6B1_PARUN</name>
<dbReference type="Proteomes" id="UP000887569">
    <property type="component" value="Unplaced"/>
</dbReference>
<keyword evidence="2" id="KW-1185">Reference proteome</keyword>
<feature type="region of interest" description="Disordered" evidence="1">
    <location>
        <begin position="1"/>
        <end position="25"/>
    </location>
</feature>